<evidence type="ECO:0000313" key="3">
    <source>
        <dbReference type="Proteomes" id="UP000256988"/>
    </source>
</evidence>
<dbReference type="Gene3D" id="3.40.50.2000">
    <property type="entry name" value="Glycogen Phosphorylase B"/>
    <property type="match status" value="1"/>
</dbReference>
<accession>A0A3D9EFI6</accession>
<dbReference type="SUPFAM" id="SSF53756">
    <property type="entry name" value="UDP-Glycosyltransferase/glycogen phosphorylase"/>
    <property type="match status" value="2"/>
</dbReference>
<dbReference type="InterPro" id="IPR050834">
    <property type="entry name" value="Glycosyltransf_2"/>
</dbReference>
<comment type="caution">
    <text evidence="2">The sequence shown here is derived from an EMBL/GenBank/DDBJ whole genome shotgun (WGS) entry which is preliminary data.</text>
</comment>
<protein>
    <submittedName>
        <fullName evidence="2">GT2 family glycosyltransferase</fullName>
    </submittedName>
</protein>
<feature type="domain" description="Glycosyltransferase 2-like" evidence="1">
    <location>
        <begin position="709"/>
        <end position="826"/>
    </location>
</feature>
<evidence type="ECO:0000313" key="2">
    <source>
        <dbReference type="EMBL" id="RED01909.1"/>
    </source>
</evidence>
<reference evidence="2 3" key="1">
    <citation type="submission" date="2018-07" db="EMBL/GenBank/DDBJ databases">
        <title>Genome sequencing of rice bacterial endophytes.</title>
        <authorList>
            <person name="Venturi V."/>
        </authorList>
    </citation>
    <scope>NUCLEOTIDE SEQUENCE [LARGE SCALE GENOMIC DNA]</scope>
    <source>
        <strain evidence="2 3">AG1002</strain>
    </source>
</reference>
<dbReference type="EMBL" id="QRDL01000005">
    <property type="protein sequence ID" value="RED01909.1"/>
    <property type="molecule type" value="Genomic_DNA"/>
</dbReference>
<dbReference type="PANTHER" id="PTHR43685:SF2">
    <property type="entry name" value="GLYCOSYLTRANSFERASE 2-LIKE DOMAIN-CONTAINING PROTEIN"/>
    <property type="match status" value="1"/>
</dbReference>
<organism evidence="2 3">
    <name type="scientific">Ectopseudomonas oleovorans</name>
    <name type="common">Pseudomonas oleovorans</name>
    <dbReference type="NCBI Taxonomy" id="301"/>
    <lineage>
        <taxon>Bacteria</taxon>
        <taxon>Pseudomonadati</taxon>
        <taxon>Pseudomonadota</taxon>
        <taxon>Gammaproteobacteria</taxon>
        <taxon>Pseudomonadales</taxon>
        <taxon>Pseudomonadaceae</taxon>
        <taxon>Ectopseudomonas</taxon>
    </lineage>
</organism>
<keyword evidence="2" id="KW-0808">Transferase</keyword>
<dbReference type="InterPro" id="IPR029044">
    <property type="entry name" value="Nucleotide-diphossugar_trans"/>
</dbReference>
<dbReference type="SUPFAM" id="SSF53448">
    <property type="entry name" value="Nucleotide-diphospho-sugar transferases"/>
    <property type="match status" value="1"/>
</dbReference>
<dbReference type="GO" id="GO:0016740">
    <property type="term" value="F:transferase activity"/>
    <property type="evidence" value="ECO:0007669"/>
    <property type="project" value="UniProtKB-KW"/>
</dbReference>
<dbReference type="Proteomes" id="UP000256988">
    <property type="component" value="Unassembled WGS sequence"/>
</dbReference>
<dbReference type="InterPro" id="IPR001173">
    <property type="entry name" value="Glyco_trans_2-like"/>
</dbReference>
<gene>
    <name evidence="2" type="ORF">DFO60_3532</name>
</gene>
<name>A0A3D9EFI6_ECTOL</name>
<dbReference type="Gene3D" id="3.90.550.10">
    <property type="entry name" value="Spore Coat Polysaccharide Biosynthesis Protein SpsA, Chain A"/>
    <property type="match status" value="1"/>
</dbReference>
<proteinExistence type="predicted"/>
<dbReference type="GO" id="GO:0044010">
    <property type="term" value="P:single-species biofilm formation"/>
    <property type="evidence" value="ECO:0007669"/>
    <property type="project" value="TreeGrafter"/>
</dbReference>
<dbReference type="RefSeq" id="WP_115946532.1">
    <property type="nucleotide sequence ID" value="NZ_QRDL01000005.1"/>
</dbReference>
<sequence>MKAPAIVAFLWDNQLPVLREFFRRHGPLTLITLSPYVSQGLLDVLDEAGSKVFVLDQELDDAGVFAVERDTYHWHSRLQLWFDQGPPARLHNEDWTALHALIDARLHAELPTVVTLLESLARAQRDYRLSLVLGSEDVMVIAKVTMLWARTQGIPSLHLSHALALNDPYTVHGRQVADITAVYGQRGLEGYLDYGVPPERLRVTGNPAWDGIPARRAARAEHAAALHARHGLRVGEPIVVFGTTWASGHSAHGDQAIFERTVAAFIDACEKLFSSGLTFNPVIKDRPPNFQFGETRVVELLRERQADPGRYFYLAEDGPLWPVVADVLIAVDSNYCVEALLSGTAAINLRHPGNMPFGPCYAAEAGIADVTAQELPDALGRLLRDPVERARQVAASARSAPYYNLAQAGDAAQRVAQLMGEMAVGLVPRLLAWLDARLPIAAEREALQRPVEELGRGRQLLGILILDAGQNAVAVERTLASLQETLGTAWTAVVVSPAPAPVTLEAGVEWLPVGAGEVMNVASARMQEQGNGACDWWLTLDAGGEFTRSGLLLFTSMLARLQLQDPEGQASHACFADELQRSAEGAIGACFRPDFNLDLLLSFPALFGRHWAVRQSSLLALGGLEPAYGTAAPLDLLLRVIQRHAGAGIEHLPEVLLVADSPALSVEPAEQVALEQHVQARGYAEARVEAFLPRRYLITYGHQATPSVSVVIPVLDELERAQRCLDSLLEQTRYAGFEVLLVDCGSRQPATQRWLDDLEALGAEQVKVWRFAGEPNRSALINAVAQASAADFLLLLEPSCVLVQPDWLEILLDQGQRPEVGAVGPRICDPQGRILEAGLLLGLDDGASAAFAGEDLQTPGYLSRLQLVQDYSALGASCLLLKRELILALDGWDAERFPLAYGPVDFCLRLRQAGYLNVWTPQATVIQEGLDGTLVDRQRATEREALQERWLPVLARDPAYNSQLSLAGSGFSFEYGTRRLQQAVLPQILVCPADEAGCGHYRIRQPLMALRDAGRVEGLICAQHPTPLELERFSVDTLVLQRQITDDQRDSLRRLQRLSRTFTVFELDDYLPNLPLKSMHRASIPKDILKALRQAVATCDRLVVSTPALSSALAGMNTDIRVVPNFLPPRWWAGRQSLRRQGRKPRVGWAGGSSHTGDLELVVDVVQALADEVEWVLFGMCPDRLRPYVHEFHPGVFINDYPAKLASLNLDLAIAPLEDNLFNRCKTNLRLLEYGACGFPVVCSDIEPYRGDLPVTRVRNRFKDWCDAIRSQLADLDATARQGDLLREQVLQQWMLEGCNLDVWQAGWLPG</sequence>
<dbReference type="PANTHER" id="PTHR43685">
    <property type="entry name" value="GLYCOSYLTRANSFERASE"/>
    <property type="match status" value="1"/>
</dbReference>
<evidence type="ECO:0000259" key="1">
    <source>
        <dbReference type="Pfam" id="PF00535"/>
    </source>
</evidence>
<dbReference type="Pfam" id="PF00535">
    <property type="entry name" value="Glycos_transf_2"/>
    <property type="match status" value="1"/>
</dbReference>